<dbReference type="Gene3D" id="1.25.50.10">
    <property type="entry name" value="Peptidase M1, alanyl aminopeptidase, C-terminal domain"/>
    <property type="match status" value="1"/>
</dbReference>
<keyword evidence="18" id="KW-1185">Reference proteome</keyword>
<dbReference type="Pfam" id="PF01433">
    <property type="entry name" value="Peptidase_M1"/>
    <property type="match status" value="1"/>
</dbReference>
<evidence type="ECO:0000256" key="5">
    <source>
        <dbReference type="ARBA" id="ARBA00015611"/>
    </source>
</evidence>
<evidence type="ECO:0000256" key="12">
    <source>
        <dbReference type="NCBIfam" id="TIGR02414"/>
    </source>
</evidence>
<dbReference type="Proteomes" id="UP001185659">
    <property type="component" value="Unassembled WGS sequence"/>
</dbReference>
<evidence type="ECO:0000256" key="4">
    <source>
        <dbReference type="ARBA" id="ARBA00012564"/>
    </source>
</evidence>
<evidence type="ECO:0000259" key="15">
    <source>
        <dbReference type="Pfam" id="PF17432"/>
    </source>
</evidence>
<dbReference type="InterPro" id="IPR012779">
    <property type="entry name" value="Peptidase_M1_pepN"/>
</dbReference>
<dbReference type="Pfam" id="PF11940">
    <property type="entry name" value="DUF3458"/>
    <property type="match status" value="1"/>
</dbReference>
<keyword evidence="9 17" id="KW-0378">Hydrolase</keyword>
<dbReference type="InterPro" id="IPR027268">
    <property type="entry name" value="Peptidase_M4/M1_CTD_sf"/>
</dbReference>
<dbReference type="Gene3D" id="2.60.40.1840">
    <property type="match status" value="1"/>
</dbReference>
<dbReference type="NCBIfam" id="TIGR02414">
    <property type="entry name" value="pepN_proteo"/>
    <property type="match status" value="1"/>
</dbReference>
<evidence type="ECO:0000256" key="9">
    <source>
        <dbReference type="ARBA" id="ARBA00022801"/>
    </source>
</evidence>
<evidence type="ECO:0000256" key="3">
    <source>
        <dbReference type="ARBA" id="ARBA00010136"/>
    </source>
</evidence>
<evidence type="ECO:0000259" key="16">
    <source>
        <dbReference type="Pfam" id="PF17900"/>
    </source>
</evidence>
<dbReference type="InterPro" id="IPR037144">
    <property type="entry name" value="Peptidase_M1_pepN_C_sf"/>
</dbReference>
<keyword evidence="6 17" id="KW-0031">Aminopeptidase</keyword>
<sequence>MRTESGQIFRLEDYKPSAYLIPGIALDFALDADETLVTARLRVERAENAPDNAPLELDGDALTLEALRINGADAPVSSYEATPDKLTIRKLPEEREFELTIVTRVLPSSNTTLMGLYVSSGVFCTQCEAEGFRRITYFLDRPDILSVYTVRMEADRKAAPLLLSNGNPVESGALENGRHFAVWHDPFPKPSYLFALVAGDLGVVTDSFTTASGREVSLGIYVEHGKEERAAYAMDALKRSMRWDEERFGREYDLDVFNIVAVSDFNMGAMENKGLNVFNDKYVLADAETATDVDFANIEAIIAHEYFHNWTGNRITCRDWFQLCLKEGLTVFRDHEFSADERSRAVKRIGEVRALRAHQFPEDQGPLAHPVRPRRYREINNFYTATVYEKGSEVVRMLRTILGEEAFRAGMDLYFERHDGQAVTIEDFLKAFEDASGRDLTQFALWYHQAGTPNVALSSRYDAEAKTLTVEIEQSVPPTPSESRKRLMHIPLAFGLVGPEGEDLAYESAEGAVVENGVIHLRKRRHTIVFKGVNARPVFSVNRGFSAPVTLCSEGRTADRLFLARHDSDPFSRWQALTTLFTDTLIAASKAVRGGKEPAFADDLVQLGLDLAADATLEEAFRALVLTLPSEADVAREIGHDIDPDAIHTARRALLETIARAGRETFGDLYEGLHDNAPFSPDARSAGRRALRNTLLEYLVLGEGTPQAARRQFDDADNMTERAGALTILAQYFHDTEDGRAALAAFEERYRDTPLVLDKWLQIQAMIPSEGAVSLVRSLMEHPHFSLANPNRVRALIGTFSMANQTAFHSADGEGYRLVADTVLALDGQNPQVAARLATAFRSWRSLDKGRREHARALLADMAGRENLSRDLADILERTLA</sequence>
<keyword evidence="11" id="KW-0482">Metalloprotease</keyword>
<feature type="domain" description="Peptidase M1 alanyl aminopeptidase Ig-like fold" evidence="14">
    <location>
        <begin position="451"/>
        <end position="551"/>
    </location>
</feature>
<dbReference type="Gene3D" id="3.30.2010.30">
    <property type="match status" value="1"/>
</dbReference>
<dbReference type="GO" id="GO:0016285">
    <property type="term" value="F:alanyl aminopeptidase activity"/>
    <property type="evidence" value="ECO:0007669"/>
    <property type="project" value="UniProtKB-EC"/>
</dbReference>
<dbReference type="PANTHER" id="PTHR46322">
    <property type="entry name" value="PUROMYCIN-SENSITIVE AMINOPEPTIDASE"/>
    <property type="match status" value="1"/>
</dbReference>
<keyword evidence="7" id="KW-0645">Protease</keyword>
<feature type="domain" description="Peptidase M1 alanyl aminopeptidase C-terminal" evidence="15">
    <location>
        <begin position="558"/>
        <end position="881"/>
    </location>
</feature>
<dbReference type="InterPro" id="IPR024601">
    <property type="entry name" value="Peptidase_M1_pepN_C"/>
</dbReference>
<dbReference type="Pfam" id="PF17432">
    <property type="entry name" value="DUF3458_C"/>
    <property type="match status" value="1"/>
</dbReference>
<dbReference type="InterPro" id="IPR042097">
    <property type="entry name" value="Aminopeptidase_N-like_N_sf"/>
</dbReference>
<evidence type="ECO:0000256" key="10">
    <source>
        <dbReference type="ARBA" id="ARBA00022833"/>
    </source>
</evidence>
<dbReference type="Gene3D" id="1.10.390.10">
    <property type="entry name" value="Neutral Protease Domain 2"/>
    <property type="match status" value="1"/>
</dbReference>
<keyword evidence="8" id="KW-0479">Metal-binding</keyword>
<dbReference type="Gene3D" id="2.60.40.1730">
    <property type="entry name" value="tricorn interacting facor f3 domain"/>
    <property type="match status" value="1"/>
</dbReference>
<evidence type="ECO:0000259" key="14">
    <source>
        <dbReference type="Pfam" id="PF11940"/>
    </source>
</evidence>
<dbReference type="InterPro" id="IPR035414">
    <property type="entry name" value="Peptidase_M1_pepN_Ig-like"/>
</dbReference>
<evidence type="ECO:0000256" key="8">
    <source>
        <dbReference type="ARBA" id="ARBA00022723"/>
    </source>
</evidence>
<feature type="domain" description="Aminopeptidase N-like N-terminal" evidence="16">
    <location>
        <begin position="67"/>
        <end position="193"/>
    </location>
</feature>
<dbReference type="InterPro" id="IPR038438">
    <property type="entry name" value="PepN_Ig-like_sf"/>
</dbReference>
<dbReference type="PANTHER" id="PTHR46322:SF1">
    <property type="entry name" value="PUROMYCIN-SENSITIVE AMINOPEPTIDASE"/>
    <property type="match status" value="1"/>
</dbReference>
<evidence type="ECO:0000256" key="7">
    <source>
        <dbReference type="ARBA" id="ARBA00022670"/>
    </source>
</evidence>
<evidence type="ECO:0000256" key="2">
    <source>
        <dbReference type="ARBA" id="ARBA00001947"/>
    </source>
</evidence>
<dbReference type="PRINTS" id="PR00756">
    <property type="entry name" value="ALADIPTASE"/>
</dbReference>
<dbReference type="SUPFAM" id="SSF63737">
    <property type="entry name" value="Leukotriene A4 hydrolase N-terminal domain"/>
    <property type="match status" value="1"/>
</dbReference>
<evidence type="ECO:0000313" key="18">
    <source>
        <dbReference type="Proteomes" id="UP001185659"/>
    </source>
</evidence>
<dbReference type="InterPro" id="IPR014782">
    <property type="entry name" value="Peptidase_M1_dom"/>
</dbReference>
<proteinExistence type="inferred from homology"/>
<name>A0ABU4AK50_9HYPH</name>
<evidence type="ECO:0000256" key="1">
    <source>
        <dbReference type="ARBA" id="ARBA00000098"/>
    </source>
</evidence>
<evidence type="ECO:0000256" key="11">
    <source>
        <dbReference type="ARBA" id="ARBA00023049"/>
    </source>
</evidence>
<reference evidence="17 18" key="1">
    <citation type="submission" date="2023-10" db="EMBL/GenBank/DDBJ databases">
        <authorList>
            <person name="Venkata Ramana C."/>
            <person name="Sasikala C."/>
            <person name="Dhurka M."/>
        </authorList>
    </citation>
    <scope>NUCLEOTIDE SEQUENCE [LARGE SCALE GENOMIC DNA]</scope>
    <source>
        <strain evidence="17 18">KCTC 32151</strain>
    </source>
</reference>
<dbReference type="SUPFAM" id="SSF55486">
    <property type="entry name" value="Metalloproteases ('zincins'), catalytic domain"/>
    <property type="match status" value="1"/>
</dbReference>
<evidence type="ECO:0000259" key="13">
    <source>
        <dbReference type="Pfam" id="PF01433"/>
    </source>
</evidence>
<protein>
    <recommendedName>
        <fullName evidence="5 12">Aminopeptidase N</fullName>
        <ecNumber evidence="4 12">3.4.11.2</ecNumber>
    </recommendedName>
</protein>
<dbReference type="EC" id="3.4.11.2" evidence="4 12"/>
<dbReference type="InterPro" id="IPR045357">
    <property type="entry name" value="Aminopeptidase_N-like_N"/>
</dbReference>
<dbReference type="CDD" id="cd09600">
    <property type="entry name" value="M1_APN"/>
    <property type="match status" value="1"/>
</dbReference>
<evidence type="ECO:0000313" key="17">
    <source>
        <dbReference type="EMBL" id="MDV6226521.1"/>
    </source>
</evidence>
<organism evidence="17 18">
    <name type="scientific">Nitratireductor aquimarinus</name>
    <dbReference type="NCBI Taxonomy" id="889300"/>
    <lineage>
        <taxon>Bacteria</taxon>
        <taxon>Pseudomonadati</taxon>
        <taxon>Pseudomonadota</taxon>
        <taxon>Alphaproteobacteria</taxon>
        <taxon>Hyphomicrobiales</taxon>
        <taxon>Phyllobacteriaceae</taxon>
        <taxon>Nitratireductor</taxon>
    </lineage>
</organism>
<feature type="domain" description="Peptidase M1 membrane alanine aminopeptidase" evidence="13">
    <location>
        <begin position="232"/>
        <end position="443"/>
    </location>
</feature>
<gene>
    <name evidence="17" type="primary">pepN</name>
    <name evidence="17" type="ORF">R2G56_09505</name>
</gene>
<keyword evidence="10" id="KW-0862">Zinc</keyword>
<comment type="cofactor">
    <cofactor evidence="2">
        <name>Zn(2+)</name>
        <dbReference type="ChEBI" id="CHEBI:29105"/>
    </cofactor>
</comment>
<dbReference type="EMBL" id="JAWLIP010000003">
    <property type="protein sequence ID" value="MDV6226521.1"/>
    <property type="molecule type" value="Genomic_DNA"/>
</dbReference>
<evidence type="ECO:0000256" key="6">
    <source>
        <dbReference type="ARBA" id="ARBA00022438"/>
    </source>
</evidence>
<dbReference type="InterPro" id="IPR001930">
    <property type="entry name" value="Peptidase_M1"/>
</dbReference>
<dbReference type="Pfam" id="PF17900">
    <property type="entry name" value="Peptidase_M1_N"/>
    <property type="match status" value="1"/>
</dbReference>
<dbReference type="RefSeq" id="WP_317561127.1">
    <property type="nucleotide sequence ID" value="NZ_JAWLIP010000003.1"/>
</dbReference>
<comment type="caution">
    <text evidence="17">The sequence shown here is derived from an EMBL/GenBank/DDBJ whole genome shotgun (WGS) entry which is preliminary data.</text>
</comment>
<accession>A0ABU4AK50</accession>
<comment type="similarity">
    <text evidence="3">Belongs to the peptidase M1 family.</text>
</comment>
<comment type="catalytic activity">
    <reaction evidence="1">
        <text>Release of an N-terminal amino acid, Xaa-|-Yaa- from a peptide, amide or arylamide. Xaa is preferably Ala, but may be most amino acids including Pro (slow action). When a terminal hydrophobic residue is followed by a prolyl residue, the two may be released as an intact Xaa-Pro dipeptide.</text>
        <dbReference type="EC" id="3.4.11.2"/>
    </reaction>
</comment>